<proteinExistence type="predicted"/>
<gene>
    <name evidence="1" type="ORF">ARMOST_11541</name>
</gene>
<reference evidence="2" key="1">
    <citation type="journal article" date="2017" name="Nat. Ecol. Evol.">
        <title>Genome expansion and lineage-specific genetic innovations in the forest pathogenic fungi Armillaria.</title>
        <authorList>
            <person name="Sipos G."/>
            <person name="Prasanna A.N."/>
            <person name="Walter M.C."/>
            <person name="O'Connor E."/>
            <person name="Balint B."/>
            <person name="Krizsan K."/>
            <person name="Kiss B."/>
            <person name="Hess J."/>
            <person name="Varga T."/>
            <person name="Slot J."/>
            <person name="Riley R."/>
            <person name="Boka B."/>
            <person name="Rigling D."/>
            <person name="Barry K."/>
            <person name="Lee J."/>
            <person name="Mihaltcheva S."/>
            <person name="LaButti K."/>
            <person name="Lipzen A."/>
            <person name="Waldron R."/>
            <person name="Moloney N.M."/>
            <person name="Sperisen C."/>
            <person name="Kredics L."/>
            <person name="Vagvoelgyi C."/>
            <person name="Patrignani A."/>
            <person name="Fitzpatrick D."/>
            <person name="Nagy I."/>
            <person name="Doyle S."/>
            <person name="Anderson J.B."/>
            <person name="Grigoriev I.V."/>
            <person name="Gueldener U."/>
            <person name="Muensterkoetter M."/>
            <person name="Nagy L.G."/>
        </authorList>
    </citation>
    <scope>NUCLEOTIDE SEQUENCE [LARGE SCALE GENOMIC DNA]</scope>
    <source>
        <strain evidence="2">C18/9</strain>
    </source>
</reference>
<dbReference type="EMBL" id="FUEG01000009">
    <property type="protein sequence ID" value="SJL08178.1"/>
    <property type="molecule type" value="Genomic_DNA"/>
</dbReference>
<evidence type="ECO:0000313" key="1">
    <source>
        <dbReference type="EMBL" id="SJL08178.1"/>
    </source>
</evidence>
<protein>
    <submittedName>
        <fullName evidence="1">Uncharacterized protein</fullName>
    </submittedName>
</protein>
<accession>A0A284RHF2</accession>
<dbReference type="AlphaFoldDB" id="A0A284RHF2"/>
<keyword evidence="2" id="KW-1185">Reference proteome</keyword>
<name>A0A284RHF2_ARMOS</name>
<sequence length="96" mass="11197">MLLSRPPNQHGARFWLLPQHLSFILCYSELQPRAYTPCIVFWRPPMERRSRHVASRRAGTFSFDFRFSSRLIPLDPFHELSSPDIVPSPMTRIASA</sequence>
<evidence type="ECO:0000313" key="2">
    <source>
        <dbReference type="Proteomes" id="UP000219338"/>
    </source>
</evidence>
<organism evidence="1 2">
    <name type="scientific">Armillaria ostoyae</name>
    <name type="common">Armillaria root rot fungus</name>
    <dbReference type="NCBI Taxonomy" id="47428"/>
    <lineage>
        <taxon>Eukaryota</taxon>
        <taxon>Fungi</taxon>
        <taxon>Dikarya</taxon>
        <taxon>Basidiomycota</taxon>
        <taxon>Agaricomycotina</taxon>
        <taxon>Agaricomycetes</taxon>
        <taxon>Agaricomycetidae</taxon>
        <taxon>Agaricales</taxon>
        <taxon>Marasmiineae</taxon>
        <taxon>Physalacriaceae</taxon>
        <taxon>Armillaria</taxon>
    </lineage>
</organism>
<dbReference type="Proteomes" id="UP000219338">
    <property type="component" value="Unassembled WGS sequence"/>
</dbReference>